<keyword evidence="6" id="KW-1185">Reference proteome</keyword>
<organism evidence="5 6">
    <name type="scientific">Desulfovibrio ferrophilus</name>
    <dbReference type="NCBI Taxonomy" id="241368"/>
    <lineage>
        <taxon>Bacteria</taxon>
        <taxon>Pseudomonadati</taxon>
        <taxon>Thermodesulfobacteriota</taxon>
        <taxon>Desulfovibrionia</taxon>
        <taxon>Desulfovibrionales</taxon>
        <taxon>Desulfovibrionaceae</taxon>
        <taxon>Desulfovibrio</taxon>
    </lineage>
</organism>
<keyword evidence="3" id="KW-0949">S-adenosyl-L-methionine</keyword>
<evidence type="ECO:0000256" key="1">
    <source>
        <dbReference type="ARBA" id="ARBA00022603"/>
    </source>
</evidence>
<dbReference type="SUPFAM" id="SSF53335">
    <property type="entry name" value="S-adenosyl-L-methionine-dependent methyltransferases"/>
    <property type="match status" value="1"/>
</dbReference>
<keyword evidence="1 5" id="KW-0489">Methyltransferase</keyword>
<dbReference type="GO" id="GO:0008168">
    <property type="term" value="F:methyltransferase activity"/>
    <property type="evidence" value="ECO:0007669"/>
    <property type="project" value="UniProtKB-KW"/>
</dbReference>
<dbReference type="CDD" id="cd02440">
    <property type="entry name" value="AdoMet_MTases"/>
    <property type="match status" value="1"/>
</dbReference>
<dbReference type="InterPro" id="IPR029063">
    <property type="entry name" value="SAM-dependent_MTases_sf"/>
</dbReference>
<dbReference type="EMBL" id="AP017378">
    <property type="protein sequence ID" value="BBD09821.1"/>
    <property type="molecule type" value="Genomic_DNA"/>
</dbReference>
<dbReference type="GO" id="GO:0032259">
    <property type="term" value="P:methylation"/>
    <property type="evidence" value="ECO:0007669"/>
    <property type="project" value="UniProtKB-KW"/>
</dbReference>
<reference evidence="5 6" key="1">
    <citation type="journal article" date="2018" name="Sci. Adv.">
        <title>Multi-heme cytochromes provide a pathway for survival in energy-limited environments.</title>
        <authorList>
            <person name="Deng X."/>
            <person name="Dohmae N."/>
            <person name="Nealson K.H."/>
            <person name="Hashimoto K."/>
            <person name="Okamoto A."/>
        </authorList>
    </citation>
    <scope>NUCLEOTIDE SEQUENCE [LARGE SCALE GENOMIC DNA]</scope>
    <source>
        <strain evidence="5 6">IS5</strain>
    </source>
</reference>
<evidence type="ECO:0000313" key="5">
    <source>
        <dbReference type="EMBL" id="BBD09821.1"/>
    </source>
</evidence>
<dbReference type="RefSeq" id="WP_126380831.1">
    <property type="nucleotide sequence ID" value="NZ_AP017378.1"/>
</dbReference>
<dbReference type="PANTHER" id="PTHR43464:SF19">
    <property type="entry name" value="UBIQUINONE BIOSYNTHESIS O-METHYLTRANSFERASE, MITOCHONDRIAL"/>
    <property type="match status" value="1"/>
</dbReference>
<evidence type="ECO:0000256" key="2">
    <source>
        <dbReference type="ARBA" id="ARBA00022679"/>
    </source>
</evidence>
<proteinExistence type="predicted"/>
<keyword evidence="2" id="KW-0808">Transferase</keyword>
<sequence length="204" mass="22295">MYADKTRFFDAQANAPWAAADYGHEEAPKLERLFAQTGPLAGCRVLEPGCGTGRLTAELANRVGPEGHVLGMDISPEMIRLAQERLRDIPNATALTGSLEEQPLEPDGFDVALCHQVFPHIEDQPSALRCMALALRPGGSLIIHHFINSETINDHHRKAGTAVEHDLMPEPTEIRAMLRDAGFEPGVLLDDELGYLLTARLKAS</sequence>
<evidence type="ECO:0000313" key="6">
    <source>
        <dbReference type="Proteomes" id="UP000269883"/>
    </source>
</evidence>
<dbReference type="Proteomes" id="UP000269883">
    <property type="component" value="Chromosome"/>
</dbReference>
<name>A0A2Z6B2V5_9BACT</name>
<dbReference type="AlphaFoldDB" id="A0A2Z6B2V5"/>
<dbReference type="OrthoDB" id="5504467at2"/>
<accession>A0A2Z6B2V5</accession>
<evidence type="ECO:0000259" key="4">
    <source>
        <dbReference type="Pfam" id="PF13847"/>
    </source>
</evidence>
<feature type="domain" description="Methyltransferase" evidence="4">
    <location>
        <begin position="41"/>
        <end position="180"/>
    </location>
</feature>
<dbReference type="Pfam" id="PF13847">
    <property type="entry name" value="Methyltransf_31"/>
    <property type="match status" value="1"/>
</dbReference>
<dbReference type="PANTHER" id="PTHR43464">
    <property type="entry name" value="METHYLTRANSFERASE"/>
    <property type="match status" value="1"/>
</dbReference>
<evidence type="ECO:0000256" key="3">
    <source>
        <dbReference type="ARBA" id="ARBA00022691"/>
    </source>
</evidence>
<gene>
    <name evidence="5" type="ORF">DFE_3095</name>
</gene>
<protein>
    <submittedName>
        <fullName evidence="5">Methylase involved in ubiquinone/menaquinone biosynthesis</fullName>
    </submittedName>
</protein>
<keyword evidence="5" id="KW-0830">Ubiquinone</keyword>
<dbReference type="InterPro" id="IPR025714">
    <property type="entry name" value="Methyltranfer_dom"/>
</dbReference>
<dbReference type="Gene3D" id="3.40.50.150">
    <property type="entry name" value="Vaccinia Virus protein VP39"/>
    <property type="match status" value="1"/>
</dbReference>
<dbReference type="KEGG" id="dfl:DFE_3095"/>